<sequence>MIERQSWKLRATTNQHLKKAEIKPQIVTQGPPFLPHRNSPVAYGPTLSSMPGLGKPAACAFRNAISITASGSGWCSRFSCAIFRAVWKLQMAGMNWDLVAADWAPNERLWRWWFEPSTVCIIGSGLGPSPDSSSFRSRNRLIMSVWPLPPHCSQGDADEIGRMRYQLPS</sequence>
<accession>A0A182QLF4</accession>
<dbReference type="EnsemblMetazoa" id="AFAF012563-RA">
    <property type="protein sequence ID" value="AFAF012563-PA"/>
    <property type="gene ID" value="AFAF012563"/>
</dbReference>
<reference evidence="1" key="2">
    <citation type="submission" date="2020-05" db="UniProtKB">
        <authorList>
            <consortium name="EnsemblMetazoa"/>
        </authorList>
    </citation>
    <scope>IDENTIFICATION</scope>
    <source>
        <strain evidence="1">FAR1</strain>
    </source>
</reference>
<protein>
    <submittedName>
        <fullName evidence="1">Uncharacterized protein</fullName>
    </submittedName>
</protein>
<evidence type="ECO:0000313" key="1">
    <source>
        <dbReference type="EnsemblMetazoa" id="AFAF012563-PA"/>
    </source>
</evidence>
<keyword evidence="2" id="KW-1185">Reference proteome</keyword>
<reference evidence="2" key="1">
    <citation type="submission" date="2014-01" db="EMBL/GenBank/DDBJ databases">
        <title>The Genome Sequence of Anopheles farauti FAR1 (V2).</title>
        <authorList>
            <consortium name="The Broad Institute Genomics Platform"/>
            <person name="Neafsey D.E."/>
            <person name="Besansky N."/>
            <person name="Howell P."/>
            <person name="Walton C."/>
            <person name="Young S.K."/>
            <person name="Zeng Q."/>
            <person name="Gargeya S."/>
            <person name="Fitzgerald M."/>
            <person name="Haas B."/>
            <person name="Abouelleil A."/>
            <person name="Allen A.W."/>
            <person name="Alvarado L."/>
            <person name="Arachchi H.M."/>
            <person name="Berlin A.M."/>
            <person name="Chapman S.B."/>
            <person name="Gainer-Dewar J."/>
            <person name="Goldberg J."/>
            <person name="Griggs A."/>
            <person name="Gujja S."/>
            <person name="Hansen M."/>
            <person name="Howarth C."/>
            <person name="Imamovic A."/>
            <person name="Ireland A."/>
            <person name="Larimer J."/>
            <person name="McCowan C."/>
            <person name="Murphy C."/>
            <person name="Pearson M."/>
            <person name="Poon T.W."/>
            <person name="Priest M."/>
            <person name="Roberts A."/>
            <person name="Saif S."/>
            <person name="Shea T."/>
            <person name="Sisk P."/>
            <person name="Sykes S."/>
            <person name="Wortman J."/>
            <person name="Nusbaum C."/>
            <person name="Birren B."/>
        </authorList>
    </citation>
    <scope>NUCLEOTIDE SEQUENCE [LARGE SCALE GENOMIC DNA]</scope>
    <source>
        <strain evidence="2">FAR1</strain>
    </source>
</reference>
<organism evidence="1 2">
    <name type="scientific">Anopheles farauti</name>
    <dbReference type="NCBI Taxonomy" id="69004"/>
    <lineage>
        <taxon>Eukaryota</taxon>
        <taxon>Metazoa</taxon>
        <taxon>Ecdysozoa</taxon>
        <taxon>Arthropoda</taxon>
        <taxon>Hexapoda</taxon>
        <taxon>Insecta</taxon>
        <taxon>Pterygota</taxon>
        <taxon>Neoptera</taxon>
        <taxon>Endopterygota</taxon>
        <taxon>Diptera</taxon>
        <taxon>Nematocera</taxon>
        <taxon>Culicoidea</taxon>
        <taxon>Culicidae</taxon>
        <taxon>Anophelinae</taxon>
        <taxon>Anopheles</taxon>
    </lineage>
</organism>
<dbReference type="AlphaFoldDB" id="A0A182QLF4"/>
<dbReference type="Proteomes" id="UP000075886">
    <property type="component" value="Unassembled WGS sequence"/>
</dbReference>
<dbReference type="VEuPathDB" id="VectorBase:AFAF012563"/>
<name>A0A182QLF4_9DIPT</name>
<dbReference type="EMBL" id="AXCN02002351">
    <property type="status" value="NOT_ANNOTATED_CDS"/>
    <property type="molecule type" value="Genomic_DNA"/>
</dbReference>
<proteinExistence type="predicted"/>
<evidence type="ECO:0000313" key="2">
    <source>
        <dbReference type="Proteomes" id="UP000075886"/>
    </source>
</evidence>